<feature type="region of interest" description="Disordered" evidence="1">
    <location>
        <begin position="66"/>
        <end position="95"/>
    </location>
</feature>
<keyword evidence="3" id="KW-1185">Reference proteome</keyword>
<name>S8E313_9LAMI</name>
<comment type="caution">
    <text evidence="2">The sequence shown here is derived from an EMBL/GenBank/DDBJ whole genome shotgun (WGS) entry which is preliminary data.</text>
</comment>
<organism evidence="2 3">
    <name type="scientific">Genlisea aurea</name>
    <dbReference type="NCBI Taxonomy" id="192259"/>
    <lineage>
        <taxon>Eukaryota</taxon>
        <taxon>Viridiplantae</taxon>
        <taxon>Streptophyta</taxon>
        <taxon>Embryophyta</taxon>
        <taxon>Tracheophyta</taxon>
        <taxon>Spermatophyta</taxon>
        <taxon>Magnoliopsida</taxon>
        <taxon>eudicotyledons</taxon>
        <taxon>Gunneridae</taxon>
        <taxon>Pentapetalae</taxon>
        <taxon>asterids</taxon>
        <taxon>lamiids</taxon>
        <taxon>Lamiales</taxon>
        <taxon>Lentibulariaceae</taxon>
        <taxon>Genlisea</taxon>
    </lineage>
</organism>
<dbReference type="AlphaFoldDB" id="S8E313"/>
<reference evidence="2 3" key="1">
    <citation type="journal article" date="2013" name="BMC Genomics">
        <title>The miniature genome of a carnivorous plant Genlisea aurea contains a low number of genes and short non-coding sequences.</title>
        <authorList>
            <person name="Leushkin E.V."/>
            <person name="Sutormin R.A."/>
            <person name="Nabieva E.R."/>
            <person name="Penin A.A."/>
            <person name="Kondrashov A.S."/>
            <person name="Logacheva M.D."/>
        </authorList>
    </citation>
    <scope>NUCLEOTIDE SEQUENCE [LARGE SCALE GENOMIC DNA]</scope>
</reference>
<protein>
    <submittedName>
        <fullName evidence="2">Uncharacterized protein</fullName>
    </submittedName>
</protein>
<evidence type="ECO:0000313" key="3">
    <source>
        <dbReference type="Proteomes" id="UP000015453"/>
    </source>
</evidence>
<evidence type="ECO:0000256" key="1">
    <source>
        <dbReference type="SAM" id="MobiDB-lite"/>
    </source>
</evidence>
<sequence length="95" mass="10518">MEAVVTEWRSLQENHINHMKIKTDVMSTKKRAMSPTVEWNQRAKNAKFFSRQTTSAVGVVGRQSLGFARAVPPPGSRKSTFGSSSSSSAVKPPRR</sequence>
<accession>S8E313</accession>
<evidence type="ECO:0000313" key="2">
    <source>
        <dbReference type="EMBL" id="EPS66662.1"/>
    </source>
</evidence>
<proteinExistence type="predicted"/>
<gene>
    <name evidence="2" type="ORF">M569_08115</name>
</gene>
<dbReference type="EMBL" id="AUSU01003552">
    <property type="protein sequence ID" value="EPS66662.1"/>
    <property type="molecule type" value="Genomic_DNA"/>
</dbReference>
<dbReference type="Proteomes" id="UP000015453">
    <property type="component" value="Unassembled WGS sequence"/>
</dbReference>